<evidence type="ECO:0000313" key="7">
    <source>
        <dbReference type="Proteomes" id="UP000233551"/>
    </source>
</evidence>
<evidence type="ECO:0000256" key="5">
    <source>
        <dbReference type="SAM" id="SignalP"/>
    </source>
</evidence>
<dbReference type="PANTHER" id="PTHR43286">
    <property type="entry name" value="ENDONUCLEASE III-LIKE PROTEIN 1"/>
    <property type="match status" value="1"/>
</dbReference>
<keyword evidence="1" id="KW-0227">DNA damage</keyword>
<gene>
    <name evidence="6" type="ORF">CRG98_005797</name>
</gene>
<feature type="non-terminal residue" evidence="6">
    <location>
        <position position="227"/>
    </location>
</feature>
<dbReference type="Proteomes" id="UP000233551">
    <property type="component" value="Unassembled WGS sequence"/>
</dbReference>
<accession>A0A2I0KZQ2</accession>
<dbReference type="EMBL" id="PGOL01000250">
    <property type="protein sequence ID" value="PKI73813.1"/>
    <property type="molecule type" value="Genomic_DNA"/>
</dbReference>
<keyword evidence="3" id="KW-0234">DNA repair</keyword>
<dbReference type="GO" id="GO:0003906">
    <property type="term" value="F:DNA-(apurinic or apyrimidinic site) endonuclease activity"/>
    <property type="evidence" value="ECO:0007669"/>
    <property type="project" value="TreeGrafter"/>
</dbReference>
<keyword evidence="5" id="KW-0732">Signal</keyword>
<dbReference type="Gene3D" id="1.10.340.30">
    <property type="entry name" value="Hypothetical protein, domain 2"/>
    <property type="match status" value="1"/>
</dbReference>
<reference evidence="6 7" key="1">
    <citation type="submission" date="2017-11" db="EMBL/GenBank/DDBJ databases">
        <title>De-novo sequencing of pomegranate (Punica granatum L.) genome.</title>
        <authorList>
            <person name="Akparov Z."/>
            <person name="Amiraslanov A."/>
            <person name="Hajiyeva S."/>
            <person name="Abbasov M."/>
            <person name="Kaur K."/>
            <person name="Hamwieh A."/>
            <person name="Solovyev V."/>
            <person name="Salamov A."/>
            <person name="Braich B."/>
            <person name="Kosarev P."/>
            <person name="Mahmoud A."/>
            <person name="Hajiyev E."/>
            <person name="Babayeva S."/>
            <person name="Izzatullayeva V."/>
            <person name="Mammadov A."/>
            <person name="Mammadov A."/>
            <person name="Sharifova S."/>
            <person name="Ojaghi J."/>
            <person name="Eynullazada K."/>
            <person name="Bayramov B."/>
            <person name="Abdulazimova A."/>
            <person name="Shahmuradov I."/>
        </authorList>
    </citation>
    <scope>NUCLEOTIDE SEQUENCE [LARGE SCALE GENOMIC DNA]</scope>
    <source>
        <strain evidence="7">cv. AG2017</strain>
        <tissue evidence="6">Leaf</tissue>
    </source>
</reference>
<evidence type="ECO:0000256" key="2">
    <source>
        <dbReference type="ARBA" id="ARBA00022801"/>
    </source>
</evidence>
<evidence type="ECO:0000256" key="4">
    <source>
        <dbReference type="ARBA" id="ARBA00023295"/>
    </source>
</evidence>
<dbReference type="GO" id="GO:0042644">
    <property type="term" value="C:chloroplast nucleoid"/>
    <property type="evidence" value="ECO:0007669"/>
    <property type="project" value="TreeGrafter"/>
</dbReference>
<dbReference type="SUPFAM" id="SSF48150">
    <property type="entry name" value="DNA-glycosylase"/>
    <property type="match status" value="1"/>
</dbReference>
<feature type="chain" id="PRO_5014111128" evidence="5">
    <location>
        <begin position="18"/>
        <end position="227"/>
    </location>
</feature>
<keyword evidence="4" id="KW-0326">Glycosidase</keyword>
<proteinExistence type="predicted"/>
<dbReference type="GO" id="GO:0005634">
    <property type="term" value="C:nucleus"/>
    <property type="evidence" value="ECO:0007669"/>
    <property type="project" value="TreeGrafter"/>
</dbReference>
<organism evidence="6 7">
    <name type="scientific">Punica granatum</name>
    <name type="common">Pomegranate</name>
    <dbReference type="NCBI Taxonomy" id="22663"/>
    <lineage>
        <taxon>Eukaryota</taxon>
        <taxon>Viridiplantae</taxon>
        <taxon>Streptophyta</taxon>
        <taxon>Embryophyta</taxon>
        <taxon>Tracheophyta</taxon>
        <taxon>Spermatophyta</taxon>
        <taxon>Magnoliopsida</taxon>
        <taxon>eudicotyledons</taxon>
        <taxon>Gunneridae</taxon>
        <taxon>Pentapetalae</taxon>
        <taxon>rosids</taxon>
        <taxon>malvids</taxon>
        <taxon>Myrtales</taxon>
        <taxon>Lythraceae</taxon>
        <taxon>Punica</taxon>
    </lineage>
</organism>
<keyword evidence="2" id="KW-0378">Hydrolase</keyword>
<protein>
    <submittedName>
        <fullName evidence="6">Uncharacterized protein</fullName>
    </submittedName>
</protein>
<evidence type="ECO:0000313" key="6">
    <source>
        <dbReference type="EMBL" id="PKI73813.1"/>
    </source>
</evidence>
<dbReference type="GO" id="GO:0006285">
    <property type="term" value="P:base-excision repair, AP site formation"/>
    <property type="evidence" value="ECO:0007669"/>
    <property type="project" value="TreeGrafter"/>
</dbReference>
<dbReference type="GO" id="GO:0000703">
    <property type="term" value="F:oxidized pyrimidine nucleobase lesion DNA N-glycosylase activity"/>
    <property type="evidence" value="ECO:0007669"/>
    <property type="project" value="TreeGrafter"/>
</dbReference>
<feature type="signal peptide" evidence="5">
    <location>
        <begin position="1"/>
        <end position="17"/>
    </location>
</feature>
<dbReference type="STRING" id="22663.A0A2I0KZQ2"/>
<dbReference type="InterPro" id="IPR011257">
    <property type="entry name" value="DNA_glycosylase"/>
</dbReference>
<evidence type="ECO:0000256" key="3">
    <source>
        <dbReference type="ARBA" id="ARBA00023204"/>
    </source>
</evidence>
<dbReference type="AlphaFoldDB" id="A0A2I0KZQ2"/>
<sequence length="227" mass="24898">MLHLLLLLPRSSALSSAIPFPFPLRRRIAEPNNMPKSRHSAQLLHQSETSLLASEPNPEVRVFVRKRRAKETLEVQDREPKPEPTSTKICKLPDIEDFAYKSANRTSNLSSLEPISDVIEGSKSSGVASQIGSGGKPPANWEKVLNGIRMMRSSEDAPVDTMGCEKAGIALPAKERRFAVLVSSLLSSQTKDHVTHGAIQRLIENGLLSADALEKAEEATIKTLIYP</sequence>
<dbReference type="PANTHER" id="PTHR43286:SF1">
    <property type="entry name" value="ENDONUCLEASE III-LIKE PROTEIN 1"/>
    <property type="match status" value="1"/>
</dbReference>
<keyword evidence="7" id="KW-1185">Reference proteome</keyword>
<comment type="caution">
    <text evidence="6">The sequence shown here is derived from an EMBL/GenBank/DDBJ whole genome shotgun (WGS) entry which is preliminary data.</text>
</comment>
<dbReference type="GO" id="GO:0006289">
    <property type="term" value="P:nucleotide-excision repair"/>
    <property type="evidence" value="ECO:0007669"/>
    <property type="project" value="TreeGrafter"/>
</dbReference>
<evidence type="ECO:0000256" key="1">
    <source>
        <dbReference type="ARBA" id="ARBA00022763"/>
    </source>
</evidence>
<name>A0A2I0KZQ2_PUNGR</name>